<evidence type="ECO:0000313" key="3">
    <source>
        <dbReference type="EMBL" id="MBQ0936362.1"/>
    </source>
</evidence>
<dbReference type="PROSITE" id="PS50883">
    <property type="entry name" value="EAL"/>
    <property type="match status" value="1"/>
</dbReference>
<keyword evidence="4" id="KW-1185">Reference proteome</keyword>
<dbReference type="Gene3D" id="3.20.20.450">
    <property type="entry name" value="EAL domain"/>
    <property type="match status" value="1"/>
</dbReference>
<evidence type="ECO:0000313" key="4">
    <source>
        <dbReference type="Proteomes" id="UP000672097"/>
    </source>
</evidence>
<dbReference type="SUPFAM" id="SSF141868">
    <property type="entry name" value="EAL domain-like"/>
    <property type="match status" value="1"/>
</dbReference>
<accession>A0ABS5DYZ0</accession>
<gene>
    <name evidence="3" type="ORF">KAK11_13560</name>
</gene>
<evidence type="ECO:0000256" key="1">
    <source>
        <dbReference type="SAM" id="MobiDB-lite"/>
    </source>
</evidence>
<dbReference type="InterPro" id="IPR035919">
    <property type="entry name" value="EAL_sf"/>
</dbReference>
<feature type="domain" description="EAL" evidence="2">
    <location>
        <begin position="335"/>
        <end position="587"/>
    </location>
</feature>
<sequence length="588" mass="65312">MSPKTSPARSGSHRSPPTPVAWTQPDEVLQQVEQRLRHPRLSARTRCHLRMQRAKANWRLGHTEQALSEMQHLRQELSPQHQEPLLAVLLIDLAGIQINLAGHFEAALDTLAQAQALADASADPTLQARVLCATAPLLGRLGQLEEAERVLRNGLRLLQAPQPTSLGLSLTLNLGRVLIGLERWAEAIGLLEATQTRLNSLKPRARGGLSLDQLQGRQRSAQRLLALAYARSGSAEKSLALCELAQEQLHASAPVEDWLGIRVVHAEALWRTGQRQRACQQLAQWAQQAQHHGLHAMVLEIQDVLALLHAKPRPSDELWPCAPVNTPLSPADVRQSLLKRDLPLALGRQELQAWFQPIMNTDGRSSQQLELLARWPHEHWGWVPPQQFVALAEQGPSIHDLGRWAVASAAEFLAQPTQDSRLVVGVNLSVMQLSRPALVDEFLGILQAHRIPPQRLVLELTESRPLSDDPLAVQQLIALRTAGFGLALDDFGAGFANFDLLDRGLFDQLKIDRSLTAAPGHLGRRRAILECIQGMAERLQLRVVAEGVEHPEQWAWLRECGIDHFQGFLFAHPMPLSDLQPWLREHGG</sequence>
<dbReference type="InterPro" id="IPR011990">
    <property type="entry name" value="TPR-like_helical_dom_sf"/>
</dbReference>
<protein>
    <submittedName>
        <fullName evidence="3">EAL domain-containing protein</fullName>
    </submittedName>
</protein>
<organism evidence="3 4">
    <name type="scientific">Ideonella paludis</name>
    <dbReference type="NCBI Taxonomy" id="1233411"/>
    <lineage>
        <taxon>Bacteria</taxon>
        <taxon>Pseudomonadati</taxon>
        <taxon>Pseudomonadota</taxon>
        <taxon>Betaproteobacteria</taxon>
        <taxon>Burkholderiales</taxon>
        <taxon>Sphaerotilaceae</taxon>
        <taxon>Ideonella</taxon>
    </lineage>
</organism>
<dbReference type="Proteomes" id="UP000672097">
    <property type="component" value="Unassembled WGS sequence"/>
</dbReference>
<name>A0ABS5DYZ0_9BURK</name>
<dbReference type="RefSeq" id="WP_210809714.1">
    <property type="nucleotide sequence ID" value="NZ_JAGQDG010000005.1"/>
</dbReference>
<dbReference type="PANTHER" id="PTHR33121:SF79">
    <property type="entry name" value="CYCLIC DI-GMP PHOSPHODIESTERASE PDED-RELATED"/>
    <property type="match status" value="1"/>
</dbReference>
<reference evidence="3 4" key="1">
    <citation type="submission" date="2021-04" db="EMBL/GenBank/DDBJ databases">
        <title>The genome sequence of type strain Ideonella paludis KCTC 32238.</title>
        <authorList>
            <person name="Liu Y."/>
        </authorList>
    </citation>
    <scope>NUCLEOTIDE SEQUENCE [LARGE SCALE GENOMIC DNA]</scope>
    <source>
        <strain evidence="3 4">KCTC 32238</strain>
    </source>
</reference>
<dbReference type="SMART" id="SM00052">
    <property type="entry name" value="EAL"/>
    <property type="match status" value="1"/>
</dbReference>
<dbReference type="InterPro" id="IPR001633">
    <property type="entry name" value="EAL_dom"/>
</dbReference>
<evidence type="ECO:0000259" key="2">
    <source>
        <dbReference type="PROSITE" id="PS50883"/>
    </source>
</evidence>
<dbReference type="CDD" id="cd01948">
    <property type="entry name" value="EAL"/>
    <property type="match status" value="1"/>
</dbReference>
<dbReference type="InterPro" id="IPR050706">
    <property type="entry name" value="Cyclic-di-GMP_PDE-like"/>
</dbReference>
<dbReference type="Pfam" id="PF00563">
    <property type="entry name" value="EAL"/>
    <property type="match status" value="1"/>
</dbReference>
<dbReference type="SUPFAM" id="SSF48452">
    <property type="entry name" value="TPR-like"/>
    <property type="match status" value="1"/>
</dbReference>
<proteinExistence type="predicted"/>
<comment type="caution">
    <text evidence="3">The sequence shown here is derived from an EMBL/GenBank/DDBJ whole genome shotgun (WGS) entry which is preliminary data.</text>
</comment>
<dbReference type="EMBL" id="JAGQDG010000005">
    <property type="protein sequence ID" value="MBQ0936362.1"/>
    <property type="molecule type" value="Genomic_DNA"/>
</dbReference>
<feature type="region of interest" description="Disordered" evidence="1">
    <location>
        <begin position="1"/>
        <end position="22"/>
    </location>
</feature>
<dbReference type="Gene3D" id="1.25.40.10">
    <property type="entry name" value="Tetratricopeptide repeat domain"/>
    <property type="match status" value="1"/>
</dbReference>
<feature type="compositionally biased region" description="Polar residues" evidence="1">
    <location>
        <begin position="1"/>
        <end position="15"/>
    </location>
</feature>
<dbReference type="PANTHER" id="PTHR33121">
    <property type="entry name" value="CYCLIC DI-GMP PHOSPHODIESTERASE PDEF"/>
    <property type="match status" value="1"/>
</dbReference>